<proteinExistence type="predicted"/>
<comment type="caution">
    <text evidence="1">The sequence shown here is derived from an EMBL/GenBank/DDBJ whole genome shotgun (WGS) entry which is preliminary data.</text>
</comment>
<dbReference type="InterPro" id="IPR029063">
    <property type="entry name" value="SAM-dependent_MTases_sf"/>
</dbReference>
<name>A0ABP9ZHW7_9LACO</name>
<dbReference type="SUPFAM" id="SSF53335">
    <property type="entry name" value="S-adenosyl-L-methionine-dependent methyltransferases"/>
    <property type="match status" value="1"/>
</dbReference>
<sequence length="280" mass="32737">MDKKKLLKKMKKNKKITHQPSYIERIKHYYEVFSDFSDIKYLLNNILEADRLLQQNQLPQDLPELLLPDDIQDTIFAFVNNKYPMGDPKGDQVWNEYVDNLPKLDKDIREFRDYLEDEYGMWAYISAPFVNDLAKFLNGHKVLEVMAGNGYISKGLRDNGADVICTDSLAWTKENETGKHLLTDVEALDAIEAFEKYQDDIDYIIMCWSPDGIDIDWRLLSAIRESGKDIALITIGEKYGATDSKQFWDNAEFIENDDVTKLNQHHQRFDLIDDQLYFVK</sequence>
<gene>
    <name evidence="1" type="ORF">AP20H10_07500</name>
</gene>
<evidence type="ECO:0008006" key="3">
    <source>
        <dbReference type="Google" id="ProtNLM"/>
    </source>
</evidence>
<accession>A0ABP9ZHW7</accession>
<organism evidence="1 2">
    <name type="scientific">Apilactobacillus apinorum</name>
    <dbReference type="NCBI Taxonomy" id="1218495"/>
    <lineage>
        <taxon>Bacteria</taxon>
        <taxon>Bacillati</taxon>
        <taxon>Bacillota</taxon>
        <taxon>Bacilli</taxon>
        <taxon>Lactobacillales</taxon>
        <taxon>Lactobacillaceae</taxon>
        <taxon>Apilactobacillus</taxon>
    </lineage>
</organism>
<reference evidence="1 2" key="1">
    <citation type="submission" date="2024-03" db="EMBL/GenBank/DDBJ databases">
        <title>Inconsistent identification of Apilactobacillus kunkeei-related strains obtained by well-developed overall genome related indices.</title>
        <authorList>
            <person name="Maeno S."/>
            <person name="Endo A."/>
        </authorList>
    </citation>
    <scope>NUCLEOTIDE SEQUENCE [LARGE SCALE GENOMIC DNA]</scope>
    <source>
        <strain evidence="1 2">20H-10</strain>
    </source>
</reference>
<dbReference type="RefSeq" id="WP_353317875.1">
    <property type="nucleotide sequence ID" value="NZ_BAABVV010000033.1"/>
</dbReference>
<dbReference type="Gene3D" id="3.40.50.150">
    <property type="entry name" value="Vaccinia Virus protein VP39"/>
    <property type="match status" value="1"/>
</dbReference>
<dbReference type="EMBL" id="BAABVV010000033">
    <property type="protein sequence ID" value="GAA6114387.1"/>
    <property type="molecule type" value="Genomic_DNA"/>
</dbReference>
<evidence type="ECO:0000313" key="2">
    <source>
        <dbReference type="Proteomes" id="UP001438112"/>
    </source>
</evidence>
<keyword evidence="2" id="KW-1185">Reference proteome</keyword>
<evidence type="ECO:0000313" key="1">
    <source>
        <dbReference type="EMBL" id="GAA6114387.1"/>
    </source>
</evidence>
<protein>
    <recommendedName>
        <fullName evidence="3">SAM-dependent methyltransferase</fullName>
    </recommendedName>
</protein>
<dbReference type="Proteomes" id="UP001438112">
    <property type="component" value="Unassembled WGS sequence"/>
</dbReference>